<name>A0A0C3BRP8_PILCF</name>
<keyword evidence="3" id="KW-1185">Reference proteome</keyword>
<dbReference type="OrthoDB" id="3365472at2759"/>
<dbReference type="HOGENOM" id="CLU_026658_0_0_1"/>
<dbReference type="Proteomes" id="UP000054166">
    <property type="component" value="Unassembled WGS sequence"/>
</dbReference>
<feature type="compositionally biased region" description="Polar residues" evidence="1">
    <location>
        <begin position="389"/>
        <end position="400"/>
    </location>
</feature>
<feature type="compositionally biased region" description="Low complexity" evidence="1">
    <location>
        <begin position="167"/>
        <end position="193"/>
    </location>
</feature>
<feature type="region of interest" description="Disordered" evidence="1">
    <location>
        <begin position="160"/>
        <end position="193"/>
    </location>
</feature>
<feature type="region of interest" description="Disordered" evidence="1">
    <location>
        <begin position="377"/>
        <end position="410"/>
    </location>
</feature>
<sequence>MDIHLDTSWCPACAREIMPKRYTVPVASPPPPAPAPPPSSPSSSPTKVQTSDAPPRTTRTKSGNVRTKGGLVHGTGRVKPNGTVKRIDSATAVSAAPAPAPAQPAAPVKQRTVIDQGPIPLYCSDECRMSDLNSIYGVLSADYDPNREATPAVPHNSFTSICETESDSSSGGVSSVDSRSSISWSSSDSSRPCRVSPSIATLAAIYDFPPLPPPPPIIEQADSQSSNSDSEHSFDQYQSGVMMAARRIKAALCPEPVKRSAFNTAPSAPASRDPIPGWTDGSAAWRSSVYSLSNPTTAPQAVGEQWGNNAYKSIVASPHHSRGVQSTVGEASTPTSHHNASTASLPVTRPAASAAVRSVSYADDLYSKYPLSFSRRSESRTSLGIPGSYPTSSSAVSFRQQQEKPLLKPGAEGKLLVPDVKLKVKTSSSLSLSVASSASLSSWRSGSSYPASSRRSIRSPLNRHSSEFSEGALSDQGSKSDDDEPLPAPRRPNVETRSWSYDNLMTYPVMQPPRRREKRIQKQVVNGEERDIEVEVEVTQSFKQLFLFSGKDASL</sequence>
<organism evidence="2 3">
    <name type="scientific">Piloderma croceum (strain F 1598)</name>
    <dbReference type="NCBI Taxonomy" id="765440"/>
    <lineage>
        <taxon>Eukaryota</taxon>
        <taxon>Fungi</taxon>
        <taxon>Dikarya</taxon>
        <taxon>Basidiomycota</taxon>
        <taxon>Agaricomycotina</taxon>
        <taxon>Agaricomycetes</taxon>
        <taxon>Agaricomycetidae</taxon>
        <taxon>Atheliales</taxon>
        <taxon>Atheliaceae</taxon>
        <taxon>Piloderma</taxon>
    </lineage>
</organism>
<protein>
    <submittedName>
        <fullName evidence="2">Uncharacterized protein</fullName>
    </submittedName>
</protein>
<feature type="region of interest" description="Disordered" evidence="1">
    <location>
        <begin position="318"/>
        <end position="346"/>
    </location>
</feature>
<dbReference type="InParanoid" id="A0A0C3BRP8"/>
<reference evidence="3" key="2">
    <citation type="submission" date="2015-01" db="EMBL/GenBank/DDBJ databases">
        <title>Evolutionary Origins and Diversification of the Mycorrhizal Mutualists.</title>
        <authorList>
            <consortium name="DOE Joint Genome Institute"/>
            <consortium name="Mycorrhizal Genomics Consortium"/>
            <person name="Kohler A."/>
            <person name="Kuo A."/>
            <person name="Nagy L.G."/>
            <person name="Floudas D."/>
            <person name="Copeland A."/>
            <person name="Barry K.W."/>
            <person name="Cichocki N."/>
            <person name="Veneault-Fourrey C."/>
            <person name="LaButti K."/>
            <person name="Lindquist E.A."/>
            <person name="Lipzen A."/>
            <person name="Lundell T."/>
            <person name="Morin E."/>
            <person name="Murat C."/>
            <person name="Riley R."/>
            <person name="Ohm R."/>
            <person name="Sun H."/>
            <person name="Tunlid A."/>
            <person name="Henrissat B."/>
            <person name="Grigoriev I.V."/>
            <person name="Hibbett D.S."/>
            <person name="Martin F."/>
        </authorList>
    </citation>
    <scope>NUCLEOTIDE SEQUENCE [LARGE SCALE GENOMIC DNA]</scope>
    <source>
        <strain evidence="3">F 1598</strain>
    </source>
</reference>
<feature type="region of interest" description="Disordered" evidence="1">
    <location>
        <begin position="441"/>
        <end position="499"/>
    </location>
</feature>
<evidence type="ECO:0000313" key="3">
    <source>
        <dbReference type="Proteomes" id="UP000054166"/>
    </source>
</evidence>
<feature type="region of interest" description="Disordered" evidence="1">
    <location>
        <begin position="211"/>
        <end position="235"/>
    </location>
</feature>
<dbReference type="STRING" id="765440.A0A0C3BRP8"/>
<dbReference type="EMBL" id="KN832975">
    <property type="protein sequence ID" value="KIM89163.1"/>
    <property type="molecule type" value="Genomic_DNA"/>
</dbReference>
<dbReference type="AlphaFoldDB" id="A0A0C3BRP8"/>
<gene>
    <name evidence="2" type="ORF">PILCRDRAFT_2441</name>
</gene>
<accession>A0A0C3BRP8</accession>
<evidence type="ECO:0000256" key="1">
    <source>
        <dbReference type="SAM" id="MobiDB-lite"/>
    </source>
</evidence>
<feature type="compositionally biased region" description="Low complexity" evidence="1">
    <location>
        <begin position="441"/>
        <end position="454"/>
    </location>
</feature>
<proteinExistence type="predicted"/>
<feature type="compositionally biased region" description="Polar residues" evidence="1">
    <location>
        <begin position="323"/>
        <end position="345"/>
    </location>
</feature>
<feature type="region of interest" description="Disordered" evidence="1">
    <location>
        <begin position="23"/>
        <end position="83"/>
    </location>
</feature>
<evidence type="ECO:0000313" key="2">
    <source>
        <dbReference type="EMBL" id="KIM89163.1"/>
    </source>
</evidence>
<feature type="compositionally biased region" description="Pro residues" evidence="1">
    <location>
        <begin position="27"/>
        <end position="40"/>
    </location>
</feature>
<reference evidence="2 3" key="1">
    <citation type="submission" date="2014-04" db="EMBL/GenBank/DDBJ databases">
        <authorList>
            <consortium name="DOE Joint Genome Institute"/>
            <person name="Kuo A."/>
            <person name="Tarkka M."/>
            <person name="Buscot F."/>
            <person name="Kohler A."/>
            <person name="Nagy L.G."/>
            <person name="Floudas D."/>
            <person name="Copeland A."/>
            <person name="Barry K.W."/>
            <person name="Cichocki N."/>
            <person name="Veneault-Fourrey C."/>
            <person name="LaButti K."/>
            <person name="Lindquist E.A."/>
            <person name="Lipzen A."/>
            <person name="Lundell T."/>
            <person name="Morin E."/>
            <person name="Murat C."/>
            <person name="Sun H."/>
            <person name="Tunlid A."/>
            <person name="Henrissat B."/>
            <person name="Grigoriev I.V."/>
            <person name="Hibbett D.S."/>
            <person name="Martin F."/>
            <person name="Nordberg H.P."/>
            <person name="Cantor M.N."/>
            <person name="Hua S.X."/>
        </authorList>
    </citation>
    <scope>NUCLEOTIDE SEQUENCE [LARGE SCALE GENOMIC DNA]</scope>
    <source>
        <strain evidence="2 3">F 1598</strain>
    </source>
</reference>